<accession>A0A6G8FKL1</accession>
<reference evidence="1 2" key="1">
    <citation type="submission" date="2020-03" db="EMBL/GenBank/DDBJ databases">
        <title>Leucobacter sp. nov., isolated from beetles.</title>
        <authorList>
            <person name="Hyun D.-W."/>
            <person name="Bae J.-W."/>
        </authorList>
    </citation>
    <scope>NUCLEOTIDE SEQUENCE [LARGE SCALE GENOMIC DNA]</scope>
    <source>
        <strain evidence="1 2">HDW9B</strain>
    </source>
</reference>
<name>A0A6G8FKL1_9MICO</name>
<evidence type="ECO:0000313" key="2">
    <source>
        <dbReference type="Proteomes" id="UP000501387"/>
    </source>
</evidence>
<sequence>MTSPTVADFPTSYADARSRILLRPFGVMPGAVRHLELSVAGRVEAFPVLSAVSDEINLAPVVSLADGDAWLTAATLAEWGVVVEQVVIDSLSDLGELAVDIRQVGTSTFVLHSDVWRVPCGVPLSW</sequence>
<dbReference type="EMBL" id="CP049934">
    <property type="protein sequence ID" value="QIM16612.1"/>
    <property type="molecule type" value="Genomic_DNA"/>
</dbReference>
<protein>
    <submittedName>
        <fullName evidence="1">Uncharacterized protein</fullName>
    </submittedName>
</protein>
<organism evidence="1 2">
    <name type="scientific">Leucobacter insecticola</name>
    <dbReference type="NCBI Taxonomy" id="2714934"/>
    <lineage>
        <taxon>Bacteria</taxon>
        <taxon>Bacillati</taxon>
        <taxon>Actinomycetota</taxon>
        <taxon>Actinomycetes</taxon>
        <taxon>Micrococcales</taxon>
        <taxon>Microbacteriaceae</taxon>
        <taxon>Leucobacter</taxon>
    </lineage>
</organism>
<dbReference type="AlphaFoldDB" id="A0A6G8FKL1"/>
<dbReference type="RefSeq" id="WP_166323807.1">
    <property type="nucleotide sequence ID" value="NZ_CP049934.1"/>
</dbReference>
<dbReference type="KEGG" id="lins:G7067_09660"/>
<dbReference type="Proteomes" id="UP000501387">
    <property type="component" value="Chromosome"/>
</dbReference>
<gene>
    <name evidence="1" type="ORF">G7067_09660</name>
</gene>
<proteinExistence type="predicted"/>
<evidence type="ECO:0000313" key="1">
    <source>
        <dbReference type="EMBL" id="QIM16612.1"/>
    </source>
</evidence>
<keyword evidence="2" id="KW-1185">Reference proteome</keyword>